<keyword evidence="3" id="KW-1185">Reference proteome</keyword>
<dbReference type="EMBL" id="CM018040">
    <property type="protein sequence ID" value="KAA8535607.1"/>
    <property type="molecule type" value="Genomic_DNA"/>
</dbReference>
<protein>
    <submittedName>
        <fullName evidence="2">Uncharacterized protein</fullName>
    </submittedName>
</protein>
<feature type="compositionally biased region" description="Low complexity" evidence="1">
    <location>
        <begin position="56"/>
        <end position="68"/>
    </location>
</feature>
<name>A0A5J5B1D9_9ASTE</name>
<dbReference type="AlphaFoldDB" id="A0A5J5B1D9"/>
<proteinExistence type="predicted"/>
<dbReference type="Proteomes" id="UP000325577">
    <property type="component" value="Linkage Group LG17"/>
</dbReference>
<evidence type="ECO:0000313" key="3">
    <source>
        <dbReference type="Proteomes" id="UP000325577"/>
    </source>
</evidence>
<organism evidence="2 3">
    <name type="scientific">Nyssa sinensis</name>
    <dbReference type="NCBI Taxonomy" id="561372"/>
    <lineage>
        <taxon>Eukaryota</taxon>
        <taxon>Viridiplantae</taxon>
        <taxon>Streptophyta</taxon>
        <taxon>Embryophyta</taxon>
        <taxon>Tracheophyta</taxon>
        <taxon>Spermatophyta</taxon>
        <taxon>Magnoliopsida</taxon>
        <taxon>eudicotyledons</taxon>
        <taxon>Gunneridae</taxon>
        <taxon>Pentapetalae</taxon>
        <taxon>asterids</taxon>
        <taxon>Cornales</taxon>
        <taxon>Nyssaceae</taxon>
        <taxon>Nyssa</taxon>
    </lineage>
</organism>
<feature type="region of interest" description="Disordered" evidence="1">
    <location>
        <begin position="90"/>
        <end position="118"/>
    </location>
</feature>
<accession>A0A5J5B1D9</accession>
<gene>
    <name evidence="2" type="ORF">F0562_030610</name>
</gene>
<reference evidence="2 3" key="1">
    <citation type="submission" date="2019-09" db="EMBL/GenBank/DDBJ databases">
        <title>A chromosome-level genome assembly of the Chinese tupelo Nyssa sinensis.</title>
        <authorList>
            <person name="Yang X."/>
            <person name="Kang M."/>
            <person name="Yang Y."/>
            <person name="Xiong H."/>
            <person name="Wang M."/>
            <person name="Zhang Z."/>
            <person name="Wang Z."/>
            <person name="Wu H."/>
            <person name="Ma T."/>
            <person name="Liu J."/>
            <person name="Xi Z."/>
        </authorList>
    </citation>
    <scope>NUCLEOTIDE SEQUENCE [LARGE SCALE GENOMIC DNA]</scope>
    <source>
        <strain evidence="2">J267</strain>
        <tissue evidence="2">Leaf</tissue>
    </source>
</reference>
<feature type="compositionally biased region" description="Acidic residues" evidence="1">
    <location>
        <begin position="94"/>
        <end position="111"/>
    </location>
</feature>
<evidence type="ECO:0000256" key="1">
    <source>
        <dbReference type="SAM" id="MobiDB-lite"/>
    </source>
</evidence>
<sequence length="118" mass="12679">MAQSPRHVGPVDVDATKDMEADVAKVGGAVLDDDYLVNQTPPQYRRDPTPPRPFYSDPGASSSSAPSSVIHERQDQFAVSLYMIATDLHSLIPNDDDDDDDDDGDDGDGDFPPDSSTA</sequence>
<evidence type="ECO:0000313" key="2">
    <source>
        <dbReference type="EMBL" id="KAA8535607.1"/>
    </source>
</evidence>
<feature type="region of interest" description="Disordered" evidence="1">
    <location>
        <begin position="27"/>
        <end position="71"/>
    </location>
</feature>